<protein>
    <recommendedName>
        <fullName evidence="1">TLDc domain-containing protein</fullName>
    </recommendedName>
</protein>
<dbReference type="Proteomes" id="UP000039865">
    <property type="component" value="Unassembled WGS sequence"/>
</dbReference>
<dbReference type="Pfam" id="PF07534">
    <property type="entry name" value="TLD"/>
    <property type="match status" value="1"/>
</dbReference>
<dbReference type="AlphaFoldDB" id="A0A077ZWW8"/>
<dbReference type="InParanoid" id="A0A077ZWW8"/>
<name>A0A077ZWW8_STYLE</name>
<feature type="domain" description="TLDc" evidence="1">
    <location>
        <begin position="83"/>
        <end position="256"/>
    </location>
</feature>
<accession>A0A077ZWW8</accession>
<evidence type="ECO:0000313" key="3">
    <source>
        <dbReference type="Proteomes" id="UP000039865"/>
    </source>
</evidence>
<dbReference type="EMBL" id="CCKQ01003288">
    <property type="protein sequence ID" value="CDW74411.1"/>
    <property type="molecule type" value="Genomic_DNA"/>
</dbReference>
<dbReference type="OrthoDB" id="25620at2759"/>
<sequence>MPKLIANSKINCSAVNVFKMPLIRTFFRMRRERNFKVEEIQDMISKSCHLLRMPTIDDQANHQSQNRDYILSFISDFSRLVDLQLQLRKIGQEHITIPQLFTISGTTQFLYKATRDGFKAADFHEKCDNQGPTISFILSEAGQVFGGYSSISWESPEHNQDLCDKNAFIFQLTKHSLHKQYRNFDGAVGHYKNYLQVFGIGESDFVIKENSDQFSDSYCNLGSTYTPVSSQKDYSREYLAGSHFFKTIEIEVYKVNI</sequence>
<evidence type="ECO:0000313" key="2">
    <source>
        <dbReference type="EMBL" id="CDW74411.1"/>
    </source>
</evidence>
<dbReference type="InterPro" id="IPR006571">
    <property type="entry name" value="TLDc_dom"/>
</dbReference>
<gene>
    <name evidence="2" type="primary">Contig15171.g16162</name>
    <name evidence="2" type="ORF">STYLEM_3390</name>
</gene>
<reference evidence="2 3" key="1">
    <citation type="submission" date="2014-06" db="EMBL/GenBank/DDBJ databases">
        <authorList>
            <person name="Swart Estienne"/>
        </authorList>
    </citation>
    <scope>NUCLEOTIDE SEQUENCE [LARGE SCALE GENOMIC DNA]</scope>
    <source>
        <strain evidence="2 3">130c</strain>
    </source>
</reference>
<organism evidence="2 3">
    <name type="scientific">Stylonychia lemnae</name>
    <name type="common">Ciliate</name>
    <dbReference type="NCBI Taxonomy" id="5949"/>
    <lineage>
        <taxon>Eukaryota</taxon>
        <taxon>Sar</taxon>
        <taxon>Alveolata</taxon>
        <taxon>Ciliophora</taxon>
        <taxon>Intramacronucleata</taxon>
        <taxon>Spirotrichea</taxon>
        <taxon>Stichotrichia</taxon>
        <taxon>Sporadotrichida</taxon>
        <taxon>Oxytrichidae</taxon>
        <taxon>Stylonychinae</taxon>
        <taxon>Stylonychia</taxon>
    </lineage>
</organism>
<proteinExistence type="predicted"/>
<keyword evidence="3" id="KW-1185">Reference proteome</keyword>
<evidence type="ECO:0000259" key="1">
    <source>
        <dbReference type="PROSITE" id="PS51886"/>
    </source>
</evidence>
<dbReference type="PROSITE" id="PS51886">
    <property type="entry name" value="TLDC"/>
    <property type="match status" value="1"/>
</dbReference>